<dbReference type="EC" id="3.1.-.-" evidence="5"/>
<organism evidence="7 8">
    <name type="scientific">Mycoplasmopsis fermentans (strain ATCC 19989 / NBRC 14854 / NCTC 10117 / PG18)</name>
    <name type="common">Mycoplasma fermentans</name>
    <dbReference type="NCBI Taxonomy" id="496833"/>
    <lineage>
        <taxon>Bacteria</taxon>
        <taxon>Bacillati</taxon>
        <taxon>Mycoplasmatota</taxon>
        <taxon>Mycoplasmoidales</taxon>
        <taxon>Metamycoplasmataceae</taxon>
        <taxon>Mycoplasmopsis</taxon>
    </lineage>
</organism>
<dbReference type="eggNOG" id="COG0816">
    <property type="taxonomic scope" value="Bacteria"/>
</dbReference>
<dbReference type="AlphaFoldDB" id="C4XEX6"/>
<keyword evidence="1 5" id="KW-0963">Cytoplasm</keyword>
<evidence type="ECO:0000256" key="5">
    <source>
        <dbReference type="HAMAP-Rule" id="MF_00651"/>
    </source>
</evidence>
<dbReference type="InterPro" id="IPR005227">
    <property type="entry name" value="YqgF"/>
</dbReference>
<dbReference type="GO" id="GO:0004518">
    <property type="term" value="F:nuclease activity"/>
    <property type="evidence" value="ECO:0007669"/>
    <property type="project" value="UniProtKB-KW"/>
</dbReference>
<keyword evidence="4 5" id="KW-0378">Hydrolase</keyword>
<keyword evidence="3 5" id="KW-0540">Nuclease</keyword>
<accession>C4XEX6</accession>
<evidence type="ECO:0000256" key="1">
    <source>
        <dbReference type="ARBA" id="ARBA00022490"/>
    </source>
</evidence>
<dbReference type="CDD" id="cd16964">
    <property type="entry name" value="YqgF"/>
    <property type="match status" value="1"/>
</dbReference>
<dbReference type="InterPro" id="IPR037027">
    <property type="entry name" value="YqgF/RNaseH-like_dom_sf"/>
</dbReference>
<dbReference type="SUPFAM" id="SSF53098">
    <property type="entry name" value="Ribonuclease H-like"/>
    <property type="match status" value="1"/>
</dbReference>
<dbReference type="EMBL" id="AP009608">
    <property type="protein sequence ID" value="BAH69698.1"/>
    <property type="molecule type" value="Genomic_DNA"/>
</dbReference>
<proteinExistence type="inferred from homology"/>
<dbReference type="Gene3D" id="3.30.420.140">
    <property type="entry name" value="YqgF/RNase H-like domain"/>
    <property type="match status" value="1"/>
</dbReference>
<protein>
    <recommendedName>
        <fullName evidence="5">Putative pre-16S rRNA nuclease</fullName>
        <ecNumber evidence="5">3.1.-.-</ecNumber>
    </recommendedName>
</protein>
<reference evidence="7 8" key="1">
    <citation type="journal article" date="2009" name="Curr. Microbiol.">
        <title>Molecular cloning and expression of a novel cholinephosphotransferase involved in glycoglycerophospholipid biosynthesis of Mycoplasma fermentans.</title>
        <authorList>
            <person name="Ishida N."/>
            <person name="Irikura D."/>
            <person name="Matsuda K."/>
            <person name="Sato S."/>
            <person name="Asano K."/>
        </authorList>
    </citation>
    <scope>NUCLEOTIDE SEQUENCE [LARGE SCALE GENOMIC DNA]</scope>
    <source>
        <strain evidence="8">ATCC 19989 / NBRC 14854 / NCTC 10117 / PG18</strain>
    </source>
</reference>
<dbReference type="KEGG" id="mfp:MBIO_0433"/>
<evidence type="ECO:0000259" key="6">
    <source>
        <dbReference type="SMART" id="SM00732"/>
    </source>
</evidence>
<comment type="similarity">
    <text evidence="5">Belongs to the YqgF HJR family.</text>
</comment>
<dbReference type="NCBIfam" id="TIGR00250">
    <property type="entry name" value="RNAse_H_YqgF"/>
    <property type="match status" value="1"/>
</dbReference>
<dbReference type="HAMAP" id="MF_00651">
    <property type="entry name" value="Nuclease_YqgF"/>
    <property type="match status" value="1"/>
</dbReference>
<evidence type="ECO:0000256" key="2">
    <source>
        <dbReference type="ARBA" id="ARBA00022517"/>
    </source>
</evidence>
<dbReference type="PANTHER" id="PTHR33317:SF4">
    <property type="entry name" value="POLYNUCLEOTIDYL TRANSFERASE, RIBONUCLEASE H-LIKE SUPERFAMILY PROTEIN"/>
    <property type="match status" value="1"/>
</dbReference>
<comment type="subcellular location">
    <subcellularLocation>
        <location evidence="5">Cytoplasm</location>
    </subcellularLocation>
</comment>
<gene>
    <name evidence="7" type="ordered locus">MBIO_0433</name>
</gene>
<keyword evidence="8" id="KW-1185">Reference proteome</keyword>
<dbReference type="GO" id="GO:0000967">
    <property type="term" value="P:rRNA 5'-end processing"/>
    <property type="evidence" value="ECO:0007669"/>
    <property type="project" value="UniProtKB-UniRule"/>
</dbReference>
<feature type="domain" description="YqgF/RNase H-like" evidence="6">
    <location>
        <begin position="2"/>
        <end position="105"/>
    </location>
</feature>
<dbReference type="PANTHER" id="PTHR33317">
    <property type="entry name" value="POLYNUCLEOTIDYL TRANSFERASE, RIBONUCLEASE H-LIKE SUPERFAMILY PROTEIN"/>
    <property type="match status" value="1"/>
</dbReference>
<dbReference type="SMART" id="SM00732">
    <property type="entry name" value="YqgFc"/>
    <property type="match status" value="1"/>
</dbReference>
<dbReference type="InterPro" id="IPR006641">
    <property type="entry name" value="YqgF/RNaseH-like_dom"/>
</dbReference>
<keyword evidence="2 5" id="KW-0690">Ribosome biogenesis</keyword>
<dbReference type="HOGENOM" id="CLU_098240_2_2_14"/>
<dbReference type="Proteomes" id="UP000006810">
    <property type="component" value="Chromosome"/>
</dbReference>
<comment type="function">
    <text evidence="5">Could be a nuclease involved in processing of the 5'-end of pre-16S rRNA.</text>
</comment>
<evidence type="ECO:0000256" key="3">
    <source>
        <dbReference type="ARBA" id="ARBA00022722"/>
    </source>
</evidence>
<evidence type="ECO:0000313" key="8">
    <source>
        <dbReference type="Proteomes" id="UP000006810"/>
    </source>
</evidence>
<dbReference type="InterPro" id="IPR012337">
    <property type="entry name" value="RNaseH-like_sf"/>
</dbReference>
<evidence type="ECO:0000313" key="7">
    <source>
        <dbReference type="EMBL" id="BAH69698.1"/>
    </source>
</evidence>
<evidence type="ECO:0000256" key="4">
    <source>
        <dbReference type="ARBA" id="ARBA00022801"/>
    </source>
</evidence>
<dbReference type="Pfam" id="PF03652">
    <property type="entry name" value="RuvX"/>
    <property type="match status" value="1"/>
</dbReference>
<sequence length="145" mass="16403">MMRALALDLGTKTCGFAISDEGMIIASALETLHFEENDFNAIIEQIKIYQKTYKIDKLVLGKPLRSNNTSSERTVLFESFAHKLKGIFKDYKIYQVNEYGTTIAATNILKEAKLSIKKRKAHKDTLSAVLILQEFLNYGGVELHD</sequence>
<dbReference type="GO" id="GO:0016788">
    <property type="term" value="F:hydrolase activity, acting on ester bonds"/>
    <property type="evidence" value="ECO:0007669"/>
    <property type="project" value="UniProtKB-UniRule"/>
</dbReference>
<name>C4XEX6_MYCFP</name>
<dbReference type="GO" id="GO:0005829">
    <property type="term" value="C:cytosol"/>
    <property type="evidence" value="ECO:0007669"/>
    <property type="project" value="TreeGrafter"/>
</dbReference>
<dbReference type="PATRIC" id="fig|496833.3.peg.860"/>